<name>A0ABM7VX52_9ENTR</name>
<dbReference type="EMBL" id="AP025334">
    <property type="protein sequence ID" value="BDD51832.1"/>
    <property type="molecule type" value="Genomic_DNA"/>
</dbReference>
<dbReference type="RefSeq" id="WP_125124937.1">
    <property type="nucleotide sequence ID" value="NZ_AP025334.1"/>
</dbReference>
<sequence length="60" mass="7177">MTDKDFIFSETMRFVANEIANKRYDETTIEALFNKYLPVVEDVYAKYQKDDVYLSISRLK</sequence>
<keyword evidence="2" id="KW-1185">Reference proteome</keyword>
<protein>
    <recommendedName>
        <fullName evidence="3">Helix-turn-helix conjugative transposon-like domain-containing protein</fullName>
    </recommendedName>
</protein>
<evidence type="ECO:0000313" key="2">
    <source>
        <dbReference type="Proteomes" id="UP001320460"/>
    </source>
</evidence>
<accession>A0ABM7VX52</accession>
<reference evidence="1 2" key="1">
    <citation type="submission" date="2021-12" db="EMBL/GenBank/DDBJ databases">
        <title>Complete genome sequence of Phytobacter diazotrophicus TA9734.</title>
        <authorList>
            <person name="Kubota H."/>
            <person name="Nakayama Y."/>
            <person name="Ariyoshi T."/>
        </authorList>
    </citation>
    <scope>NUCLEOTIDE SEQUENCE [LARGE SCALE GENOMIC DNA]</scope>
    <source>
        <strain evidence="1 2">TA9734</strain>
    </source>
</reference>
<dbReference type="Proteomes" id="UP001320460">
    <property type="component" value="Chromosome"/>
</dbReference>
<evidence type="ECO:0000313" key="1">
    <source>
        <dbReference type="EMBL" id="BDD51832.1"/>
    </source>
</evidence>
<evidence type="ECO:0008006" key="3">
    <source>
        <dbReference type="Google" id="ProtNLM"/>
    </source>
</evidence>
<gene>
    <name evidence="1" type="ORF">PDTA9734_33190</name>
</gene>
<organism evidence="1 2">
    <name type="scientific">Phytobacter diazotrophicus</name>
    <dbReference type="NCBI Taxonomy" id="395631"/>
    <lineage>
        <taxon>Bacteria</taxon>
        <taxon>Pseudomonadati</taxon>
        <taxon>Pseudomonadota</taxon>
        <taxon>Gammaproteobacteria</taxon>
        <taxon>Enterobacterales</taxon>
        <taxon>Enterobacteriaceae</taxon>
        <taxon>Phytobacter</taxon>
    </lineage>
</organism>
<proteinExistence type="predicted"/>